<proteinExistence type="predicted"/>
<evidence type="ECO:0000313" key="2">
    <source>
        <dbReference type="Proteomes" id="UP000053469"/>
    </source>
</evidence>
<reference evidence="2" key="1">
    <citation type="journal article" date="2015" name="MBio">
        <title>Genome-Resolved Metagenomic Analysis Reveals Roles for Candidate Phyla and Other Microbial Community Members in Biogeochemical Transformations in Oil Reservoirs.</title>
        <authorList>
            <person name="Hu P."/>
            <person name="Tom L."/>
            <person name="Singh A."/>
            <person name="Thomas B.C."/>
            <person name="Baker B.J."/>
            <person name="Piceno Y.M."/>
            <person name="Andersen G.L."/>
            <person name="Banfield J.F."/>
        </authorList>
    </citation>
    <scope>NUCLEOTIDE SEQUENCE [LARGE SCALE GENOMIC DNA]</scope>
</reference>
<dbReference type="Proteomes" id="UP000053469">
    <property type="component" value="Unassembled WGS sequence"/>
</dbReference>
<comment type="caution">
    <text evidence="1">The sequence shown here is derived from an EMBL/GenBank/DDBJ whole genome shotgun (WGS) entry which is preliminary data.</text>
</comment>
<accession>A0A101GZ79</accession>
<organism evidence="1 2">
    <name type="scientific">candidate division WS6 bacterium 36_33</name>
    <dbReference type="NCBI Taxonomy" id="1641388"/>
    <lineage>
        <taxon>Bacteria</taxon>
        <taxon>Candidatus Dojkabacteria</taxon>
    </lineage>
</organism>
<gene>
    <name evidence="1" type="ORF">XD87_0302</name>
</gene>
<sequence length="112" mass="12559">MNNEDNNTLGNKEFFLNALAKFCDKCGTAYNPEDINIVQNTGVSAIIHFSCHTCKSRNLVTYVFPMGMSSRSPLNVDLSFEELKKFASQDKVSLEDILEVYAQLKKNSKVSV</sequence>
<name>A0A101GZ79_9BACT</name>
<dbReference type="EMBL" id="LGGI01000037">
    <property type="protein sequence ID" value="KUK67138.1"/>
    <property type="molecule type" value="Genomic_DNA"/>
</dbReference>
<evidence type="ECO:0000313" key="1">
    <source>
        <dbReference type="EMBL" id="KUK67138.1"/>
    </source>
</evidence>
<dbReference type="AlphaFoldDB" id="A0A101GZ79"/>
<protein>
    <submittedName>
        <fullName evidence="1">Uncharacterized protein</fullName>
    </submittedName>
</protein>